<dbReference type="EMBL" id="CP041334">
    <property type="protein sequence ID" value="QKY72416.1"/>
    <property type="molecule type" value="Genomic_DNA"/>
</dbReference>
<dbReference type="EMBL" id="CP071491">
    <property type="protein sequence ID" value="QSX17226.1"/>
    <property type="molecule type" value="Genomic_DNA"/>
</dbReference>
<accession>A0A1S9ZXL7</accession>
<reference evidence="2" key="2">
    <citation type="submission" date="2021-03" db="EMBL/GenBank/DDBJ databases">
        <title>Characterization of a novel Integrative Conjugative Element in Glaesserella parasuis.</title>
        <authorList>
            <person name="Hu G."/>
            <person name="Sun H."/>
        </authorList>
    </citation>
    <scope>NUCLEOTIDE SEQUENCE</scope>
    <source>
        <strain evidence="2">GHP1807</strain>
    </source>
</reference>
<sequence length="64" mass="7301">MILFAKFAIPADKVWQMSLIELSAWIESYLEFEGIKQPKQATDSPSNNVKHESFVFTRRGKIGA</sequence>
<name>A0A1S9ZXL7_GLAPU</name>
<protein>
    <submittedName>
        <fullName evidence="2">Uncharacterized protein</fullName>
    </submittedName>
</protein>
<evidence type="ECO:0000313" key="2">
    <source>
        <dbReference type="EMBL" id="QSX17226.1"/>
    </source>
</evidence>
<dbReference type="RefSeq" id="WP_020997281.1">
    <property type="nucleotide sequence ID" value="NZ_CBCRUP010000028.1"/>
</dbReference>
<dbReference type="Proteomes" id="UP000662736">
    <property type="component" value="Chromosome"/>
</dbReference>
<gene>
    <name evidence="1" type="ORF">FLK62_03605</name>
    <name evidence="2" type="ORF">J1G54_01195</name>
</gene>
<dbReference type="Proteomes" id="UP000509790">
    <property type="component" value="Chromosome"/>
</dbReference>
<evidence type="ECO:0000313" key="4">
    <source>
        <dbReference type="Proteomes" id="UP000662736"/>
    </source>
</evidence>
<dbReference type="GeneID" id="66618674"/>
<evidence type="ECO:0000313" key="1">
    <source>
        <dbReference type="EMBL" id="QKY72416.1"/>
    </source>
</evidence>
<proteinExistence type="predicted"/>
<organism evidence="2 4">
    <name type="scientific">Glaesserella parasuis</name>
    <name type="common">Haemophilus parasuis</name>
    <dbReference type="NCBI Taxonomy" id="738"/>
    <lineage>
        <taxon>Bacteria</taxon>
        <taxon>Pseudomonadati</taxon>
        <taxon>Pseudomonadota</taxon>
        <taxon>Gammaproteobacteria</taxon>
        <taxon>Pasteurellales</taxon>
        <taxon>Pasteurellaceae</taxon>
        <taxon>Glaesserella</taxon>
    </lineage>
</organism>
<dbReference type="AlphaFoldDB" id="A0A1S9ZXL7"/>
<evidence type="ECO:0000313" key="3">
    <source>
        <dbReference type="Proteomes" id="UP000509790"/>
    </source>
</evidence>
<reference evidence="1 3" key="1">
    <citation type="submission" date="2019-06" db="EMBL/GenBank/DDBJ databases">
        <title>Complete genome sequence of Haemophilus parasuis HPS412.</title>
        <authorList>
            <person name="Yang S."/>
            <person name="Huang C."/>
        </authorList>
    </citation>
    <scope>NUCLEOTIDE SEQUENCE [LARGE SCALE GENOMIC DNA]</scope>
    <source>
        <strain evidence="1 3">HPS412</strain>
    </source>
</reference>